<keyword evidence="3" id="KW-1185">Reference proteome</keyword>
<gene>
    <name evidence="2" type="ORF">SAMN05518863_101452</name>
</gene>
<name>A0A1I3RA52_9GAMM</name>
<evidence type="ECO:0000313" key="2">
    <source>
        <dbReference type="EMBL" id="SFJ42940.1"/>
    </source>
</evidence>
<dbReference type="EMBL" id="FOSD01000001">
    <property type="protein sequence ID" value="SFJ42940.1"/>
    <property type="molecule type" value="Genomic_DNA"/>
</dbReference>
<evidence type="ECO:0000313" key="3">
    <source>
        <dbReference type="Proteomes" id="UP000198841"/>
    </source>
</evidence>
<comment type="caution">
    <text evidence="2">The sequence shown here is derived from an EMBL/GenBank/DDBJ whole genome shotgun (WGS) entry which is preliminary data.</text>
</comment>
<keyword evidence="1" id="KW-0732">Signal</keyword>
<proteinExistence type="predicted"/>
<accession>A0A1I3RA52</accession>
<feature type="signal peptide" evidence="1">
    <location>
        <begin position="1"/>
        <end position="25"/>
    </location>
</feature>
<dbReference type="Proteomes" id="UP000198841">
    <property type="component" value="Unassembled WGS sequence"/>
</dbReference>
<feature type="chain" id="PRO_5045349440" description="Lipoprotein" evidence="1">
    <location>
        <begin position="26"/>
        <end position="130"/>
    </location>
</feature>
<protein>
    <recommendedName>
        <fullName evidence="4">Lipoprotein</fullName>
    </recommendedName>
</protein>
<organism evidence="2 3">
    <name type="scientific">Candidatus Pantoea symbiotica</name>
    <dbReference type="NCBI Taxonomy" id="1884370"/>
    <lineage>
        <taxon>Bacteria</taxon>
        <taxon>Pseudomonadati</taxon>
        <taxon>Pseudomonadota</taxon>
        <taxon>Gammaproteobacteria</taxon>
        <taxon>Enterobacterales</taxon>
        <taxon>Erwiniaceae</taxon>
        <taxon>Pantoea</taxon>
    </lineage>
</organism>
<reference evidence="2 3" key="1">
    <citation type="submission" date="2016-10" db="EMBL/GenBank/DDBJ databases">
        <authorList>
            <person name="Varghese N."/>
            <person name="Submissions S."/>
        </authorList>
    </citation>
    <scope>NUCLEOTIDE SEQUENCE [LARGE SCALE GENOMIC DNA]</scope>
    <source>
        <strain evidence="2 3">YR512</strain>
    </source>
</reference>
<sequence length="130" mass="14098">MMNKKIGFALLVSAVLLTGCAPRTAPIQNVSQTVGQSYSDDQMKQAIIQSGAANHWVMTPAGPGAMNGHLAERGHTADIRVNYTANSYQIQYVSSQNLKAGSGQIHRNYNRWIQNLSQGIQTRLAVEAAK</sequence>
<dbReference type="PROSITE" id="PS51257">
    <property type="entry name" value="PROKAR_LIPOPROTEIN"/>
    <property type="match status" value="1"/>
</dbReference>
<evidence type="ECO:0008006" key="4">
    <source>
        <dbReference type="Google" id="ProtNLM"/>
    </source>
</evidence>
<evidence type="ECO:0000256" key="1">
    <source>
        <dbReference type="SAM" id="SignalP"/>
    </source>
</evidence>